<evidence type="ECO:0000313" key="2">
    <source>
        <dbReference type="EMBL" id="KGD69336.1"/>
    </source>
</evidence>
<evidence type="ECO:0000256" key="1">
    <source>
        <dbReference type="SAM" id="Phobius"/>
    </source>
</evidence>
<dbReference type="AlphaFoldDB" id="A0A095SXA8"/>
<dbReference type="RefSeq" id="WP_035123437.1">
    <property type="nucleotide sequence ID" value="NZ_JRHH01000001.1"/>
</dbReference>
<sequence length="69" mass="7839">MNEIQLTSHQKLLSPMDRCIDLGLVDTNLTIKQNRTNIFGYVLVGSVITIVAIYVLNYIESNKQKKESL</sequence>
<dbReference type="Proteomes" id="UP000029554">
    <property type="component" value="Unassembled WGS sequence"/>
</dbReference>
<reference evidence="2 3" key="1">
    <citation type="submission" date="2014-09" db="EMBL/GenBank/DDBJ databases">
        <title>Whole Genome Shotgun of Flavobacterium aquatile LMG 4008.</title>
        <authorList>
            <person name="Gale A.N."/>
            <person name="Pipes S.E."/>
            <person name="Newman J.D."/>
        </authorList>
    </citation>
    <scope>NUCLEOTIDE SEQUENCE [LARGE SCALE GENOMIC DNA]</scope>
    <source>
        <strain evidence="2 3">LMG 4008</strain>
    </source>
</reference>
<keyword evidence="3" id="KW-1185">Reference proteome</keyword>
<name>A0A095SXA8_9FLAO</name>
<evidence type="ECO:0000313" key="3">
    <source>
        <dbReference type="Proteomes" id="UP000029554"/>
    </source>
</evidence>
<keyword evidence="1" id="KW-0812">Transmembrane</keyword>
<keyword evidence="1" id="KW-1133">Transmembrane helix</keyword>
<protein>
    <submittedName>
        <fullName evidence="2">Uncharacterized protein</fullName>
    </submittedName>
</protein>
<feature type="transmembrane region" description="Helical" evidence="1">
    <location>
        <begin position="38"/>
        <end position="59"/>
    </location>
</feature>
<proteinExistence type="predicted"/>
<accession>A0A095SXA8</accession>
<gene>
    <name evidence="2" type="ORF">LG45_00735</name>
</gene>
<comment type="caution">
    <text evidence="2">The sequence shown here is derived from an EMBL/GenBank/DDBJ whole genome shotgun (WGS) entry which is preliminary data.</text>
</comment>
<organism evidence="2 3">
    <name type="scientific">Flavobacterium aquatile LMG 4008 = ATCC 11947</name>
    <dbReference type="NCBI Taxonomy" id="1453498"/>
    <lineage>
        <taxon>Bacteria</taxon>
        <taxon>Pseudomonadati</taxon>
        <taxon>Bacteroidota</taxon>
        <taxon>Flavobacteriia</taxon>
        <taxon>Flavobacteriales</taxon>
        <taxon>Flavobacteriaceae</taxon>
        <taxon>Flavobacterium</taxon>
    </lineage>
</organism>
<keyword evidence="1" id="KW-0472">Membrane</keyword>
<dbReference type="EMBL" id="JRHH01000001">
    <property type="protein sequence ID" value="KGD69336.1"/>
    <property type="molecule type" value="Genomic_DNA"/>
</dbReference>